<dbReference type="Gene3D" id="1.10.3720.10">
    <property type="entry name" value="MetI-like"/>
    <property type="match status" value="1"/>
</dbReference>
<dbReference type="RefSeq" id="WP_066534689.1">
    <property type="nucleotide sequence ID" value="NZ_CAJTCQ010000007.1"/>
</dbReference>
<evidence type="ECO:0000256" key="5">
    <source>
        <dbReference type="ARBA" id="ARBA00022989"/>
    </source>
</evidence>
<evidence type="ECO:0000313" key="10">
    <source>
        <dbReference type="EMBL" id="QQR29438.1"/>
    </source>
</evidence>
<keyword evidence="3" id="KW-1003">Cell membrane</keyword>
<dbReference type="KEGG" id="amur:ADH66_05455"/>
<dbReference type="InterPro" id="IPR035906">
    <property type="entry name" value="MetI-like_sf"/>
</dbReference>
<proteinExistence type="inferred from homology"/>
<evidence type="ECO:0000256" key="3">
    <source>
        <dbReference type="ARBA" id="ARBA00022475"/>
    </source>
</evidence>
<dbReference type="PANTHER" id="PTHR43744">
    <property type="entry name" value="ABC TRANSPORTER PERMEASE PROTEIN MG189-RELATED-RELATED"/>
    <property type="match status" value="1"/>
</dbReference>
<feature type="transmembrane region" description="Helical" evidence="7">
    <location>
        <begin position="266"/>
        <end position="286"/>
    </location>
</feature>
<organism evidence="10 12">
    <name type="scientific">Acutalibacter muris</name>
    <dbReference type="NCBI Taxonomy" id="1796620"/>
    <lineage>
        <taxon>Bacteria</taxon>
        <taxon>Bacillati</taxon>
        <taxon>Bacillota</taxon>
        <taxon>Clostridia</taxon>
        <taxon>Eubacteriales</taxon>
        <taxon>Acutalibacteraceae</taxon>
        <taxon>Acutalibacter</taxon>
    </lineage>
</organism>
<dbReference type="SUPFAM" id="SSF161098">
    <property type="entry name" value="MetI-like"/>
    <property type="match status" value="1"/>
</dbReference>
<dbReference type="Proteomes" id="UP000596035">
    <property type="component" value="Chromosome"/>
</dbReference>
<keyword evidence="2 7" id="KW-0813">Transport</keyword>
<dbReference type="EMBL" id="CP021422">
    <property type="protein sequence ID" value="ASB40151.1"/>
    <property type="molecule type" value="Genomic_DNA"/>
</dbReference>
<dbReference type="PROSITE" id="PS50928">
    <property type="entry name" value="ABC_TM1"/>
    <property type="match status" value="1"/>
</dbReference>
<gene>
    <name evidence="9" type="ORF">ADH66_05455</name>
    <name evidence="10" type="ORF">I5Q82_15540</name>
</gene>
<feature type="transmembrane region" description="Helical" evidence="7">
    <location>
        <begin position="116"/>
        <end position="137"/>
    </location>
</feature>
<comment type="similarity">
    <text evidence="7">Belongs to the binding-protein-dependent transport system permease family.</text>
</comment>
<feature type="transmembrane region" description="Helical" evidence="7">
    <location>
        <begin position="20"/>
        <end position="41"/>
    </location>
</feature>
<dbReference type="InterPro" id="IPR000515">
    <property type="entry name" value="MetI-like"/>
</dbReference>
<keyword evidence="4 7" id="KW-0812">Transmembrane</keyword>
<evidence type="ECO:0000256" key="6">
    <source>
        <dbReference type="ARBA" id="ARBA00023136"/>
    </source>
</evidence>
<evidence type="ECO:0000313" key="12">
    <source>
        <dbReference type="Proteomes" id="UP000596035"/>
    </source>
</evidence>
<feature type="domain" description="ABC transmembrane type-1" evidence="8">
    <location>
        <begin position="80"/>
        <end position="278"/>
    </location>
</feature>
<evidence type="ECO:0000259" key="8">
    <source>
        <dbReference type="PROSITE" id="PS50928"/>
    </source>
</evidence>
<dbReference type="AlphaFoldDB" id="A0A1Z2XP27"/>
<evidence type="ECO:0000256" key="1">
    <source>
        <dbReference type="ARBA" id="ARBA00004651"/>
    </source>
</evidence>
<evidence type="ECO:0000256" key="4">
    <source>
        <dbReference type="ARBA" id="ARBA00022692"/>
    </source>
</evidence>
<reference evidence="11" key="2">
    <citation type="submission" date="2017-05" db="EMBL/GenBank/DDBJ databases">
        <title>Improved OligoMM genomes.</title>
        <authorList>
            <person name="Garzetti D."/>
        </authorList>
    </citation>
    <scope>NUCLEOTIDE SEQUENCE [LARGE SCALE GENOMIC DNA]</scope>
    <source>
        <strain evidence="11">KB18</strain>
    </source>
</reference>
<evidence type="ECO:0000313" key="11">
    <source>
        <dbReference type="Proteomes" id="UP000196710"/>
    </source>
</evidence>
<comment type="subcellular location">
    <subcellularLocation>
        <location evidence="1 7">Cell membrane</location>
        <topology evidence="1 7">Multi-pass membrane protein</topology>
    </subcellularLocation>
</comment>
<evidence type="ECO:0000313" key="9">
    <source>
        <dbReference type="EMBL" id="ASB40151.1"/>
    </source>
</evidence>
<dbReference type="GO" id="GO:0055085">
    <property type="term" value="P:transmembrane transport"/>
    <property type="evidence" value="ECO:0007669"/>
    <property type="project" value="InterPro"/>
</dbReference>
<reference evidence="9" key="1">
    <citation type="journal article" date="2017" name="Genome Announc.">
        <title>High-Quality Whole-Genome Sequences of the Oligo-Mouse-Microbiota Bacterial Community.</title>
        <authorList>
            <person name="Garzetti D."/>
            <person name="Brugiroux S."/>
            <person name="Bunk B."/>
            <person name="Pukall R."/>
            <person name="McCoy K.D."/>
            <person name="Macpherson A.J."/>
            <person name="Stecher B."/>
        </authorList>
    </citation>
    <scope>NUCLEOTIDE SEQUENCE</scope>
    <source>
        <strain evidence="9">KB18</strain>
    </source>
</reference>
<feature type="transmembrane region" description="Helical" evidence="7">
    <location>
        <begin position="84"/>
        <end position="104"/>
    </location>
</feature>
<accession>A0A1Z2XP27</accession>
<reference evidence="10 12" key="3">
    <citation type="submission" date="2020-11" db="EMBL/GenBank/DDBJ databases">
        <title>Closed and high quality bacterial genomes of the OMM12 community.</title>
        <authorList>
            <person name="Marbouty M."/>
            <person name="Lamy-Besnier Q."/>
            <person name="Debarbieux L."/>
            <person name="Koszul R."/>
        </authorList>
    </citation>
    <scope>NUCLEOTIDE SEQUENCE [LARGE SCALE GENOMIC DNA]</scope>
    <source>
        <strain evidence="10 12">KB18</strain>
    </source>
</reference>
<keyword evidence="5 7" id="KW-1133">Transmembrane helix</keyword>
<evidence type="ECO:0000256" key="7">
    <source>
        <dbReference type="RuleBase" id="RU363032"/>
    </source>
</evidence>
<dbReference type="Pfam" id="PF00528">
    <property type="entry name" value="BPD_transp_1"/>
    <property type="match status" value="1"/>
</dbReference>
<dbReference type="PANTHER" id="PTHR43744:SF9">
    <property type="entry name" value="POLYGALACTURONAN_RHAMNOGALACTURONAN TRANSPORT SYSTEM PERMEASE PROTEIN YTCP"/>
    <property type="match status" value="1"/>
</dbReference>
<dbReference type="EMBL" id="CP065321">
    <property type="protein sequence ID" value="QQR29438.1"/>
    <property type="molecule type" value="Genomic_DNA"/>
</dbReference>
<evidence type="ECO:0000256" key="2">
    <source>
        <dbReference type="ARBA" id="ARBA00022448"/>
    </source>
</evidence>
<sequence>MKETTAKKRGLSSDRIFDIFNYALMAVIMIVVAYPLYYVLIASISNPYEVYAGHTFLLPADITFEGYARVFKEPAIAMGYLNSIWYTVLGTVVTVAMTITTGYCMSKKTLPFRRAIMLFFVFTMYFNGGLIPTYLVVSKLQLLDSVWALILPGGISVYNVIVTRTFFETSVPGEIYEAASIDGSGNLGTYFKIALPLAKPIIAVMVIFTMVGYWNDWYQALIYMNDKAKYPLQLALRQILIQSQAMTSMMGNMDGGYAEANKIKELIKFASIVVGSVPMLIAYPFVQKYFEKGFTVGAVKG</sequence>
<name>A0A1Z2XP27_9FIRM</name>
<protein>
    <submittedName>
        <fullName evidence="10">Carbohydrate ABC transporter permease</fullName>
    </submittedName>
</protein>
<keyword evidence="6 7" id="KW-0472">Membrane</keyword>
<keyword evidence="11" id="KW-1185">Reference proteome</keyword>
<dbReference type="Proteomes" id="UP000196710">
    <property type="component" value="Chromosome"/>
</dbReference>
<dbReference type="CDD" id="cd06261">
    <property type="entry name" value="TM_PBP2"/>
    <property type="match status" value="1"/>
</dbReference>
<feature type="transmembrane region" description="Helical" evidence="7">
    <location>
        <begin position="193"/>
        <end position="214"/>
    </location>
</feature>
<dbReference type="GO" id="GO:0005886">
    <property type="term" value="C:plasma membrane"/>
    <property type="evidence" value="ECO:0007669"/>
    <property type="project" value="UniProtKB-SubCell"/>
</dbReference>